<name>A0ACB7ZI87_9ERIC</name>
<evidence type="ECO:0000313" key="1">
    <source>
        <dbReference type="EMBL" id="KAH7864762.1"/>
    </source>
</evidence>
<dbReference type="EMBL" id="CM037162">
    <property type="protein sequence ID" value="KAH7864762.1"/>
    <property type="molecule type" value="Genomic_DNA"/>
</dbReference>
<reference evidence="1 2" key="1">
    <citation type="journal article" date="2021" name="Hortic Res">
        <title>High-quality reference genome and annotation aids understanding of berry development for evergreen blueberry (Vaccinium darrowii).</title>
        <authorList>
            <person name="Yu J."/>
            <person name="Hulse-Kemp A.M."/>
            <person name="Babiker E."/>
            <person name="Staton M."/>
        </authorList>
    </citation>
    <scope>NUCLEOTIDE SEQUENCE [LARGE SCALE GENOMIC DNA]</scope>
    <source>
        <strain evidence="2">cv. NJ 8807/NJ 8810</strain>
        <tissue evidence="1">Young leaf</tissue>
    </source>
</reference>
<evidence type="ECO:0000313" key="2">
    <source>
        <dbReference type="Proteomes" id="UP000828048"/>
    </source>
</evidence>
<organism evidence="1 2">
    <name type="scientific">Vaccinium darrowii</name>
    <dbReference type="NCBI Taxonomy" id="229202"/>
    <lineage>
        <taxon>Eukaryota</taxon>
        <taxon>Viridiplantae</taxon>
        <taxon>Streptophyta</taxon>
        <taxon>Embryophyta</taxon>
        <taxon>Tracheophyta</taxon>
        <taxon>Spermatophyta</taxon>
        <taxon>Magnoliopsida</taxon>
        <taxon>eudicotyledons</taxon>
        <taxon>Gunneridae</taxon>
        <taxon>Pentapetalae</taxon>
        <taxon>asterids</taxon>
        <taxon>Ericales</taxon>
        <taxon>Ericaceae</taxon>
        <taxon>Vaccinioideae</taxon>
        <taxon>Vaccinieae</taxon>
        <taxon>Vaccinium</taxon>
    </lineage>
</organism>
<protein>
    <submittedName>
        <fullName evidence="1">Uncharacterized protein</fullName>
    </submittedName>
</protein>
<keyword evidence="2" id="KW-1185">Reference proteome</keyword>
<dbReference type="Proteomes" id="UP000828048">
    <property type="component" value="Chromosome 12"/>
</dbReference>
<accession>A0ACB7ZI87</accession>
<sequence length="280" mass="31349">MEFTDIETTADSLDSSVVFHVVTDILGFVLFMHQQIPSVLQDISLEFEGLQTEYRELETVLAQTELKASTRRMHGGRMREVKREIRRLDKMMKTVSNIQTALQMVISEIPNVQQVLLVLGPSPMRPQHVYEVCFLHGKVICGGAGGFTKTRAAEGLSRKAIRTLVSKGAGSDSYAGPTKLFLLIKAPSSLTMPLHFLPKRDFKYSKKIVPFRLRFTCKTRDQEMDDANQVAQTVDSISLMDHTSNDLIWTCAGETLWNLATFPALAVSEIFTAECGTFLL</sequence>
<gene>
    <name evidence="1" type="ORF">Vadar_033501</name>
</gene>
<comment type="caution">
    <text evidence="1">The sequence shown here is derived from an EMBL/GenBank/DDBJ whole genome shotgun (WGS) entry which is preliminary data.</text>
</comment>
<proteinExistence type="predicted"/>